<keyword evidence="2" id="KW-1185">Reference proteome</keyword>
<reference evidence="1" key="1">
    <citation type="submission" date="2021-01" db="EMBL/GenBank/DDBJ databases">
        <title>Whole genome shotgun sequence of Planosporangium flavigriseum NBRC 105377.</title>
        <authorList>
            <person name="Komaki H."/>
            <person name="Tamura T."/>
        </authorList>
    </citation>
    <scope>NUCLEOTIDE SEQUENCE</scope>
    <source>
        <strain evidence="1">NBRC 105377</strain>
    </source>
</reference>
<dbReference type="Proteomes" id="UP000653674">
    <property type="component" value="Unassembled WGS sequence"/>
</dbReference>
<dbReference type="RefSeq" id="WP_168080073.1">
    <property type="nucleotide sequence ID" value="NZ_BAAAQJ010000032.1"/>
</dbReference>
<evidence type="ECO:0000313" key="1">
    <source>
        <dbReference type="EMBL" id="GIG76682.1"/>
    </source>
</evidence>
<protein>
    <submittedName>
        <fullName evidence="1">Uncharacterized protein</fullName>
    </submittedName>
</protein>
<organism evidence="1 2">
    <name type="scientific">Planosporangium flavigriseum</name>
    <dbReference type="NCBI Taxonomy" id="373681"/>
    <lineage>
        <taxon>Bacteria</taxon>
        <taxon>Bacillati</taxon>
        <taxon>Actinomycetota</taxon>
        <taxon>Actinomycetes</taxon>
        <taxon>Micromonosporales</taxon>
        <taxon>Micromonosporaceae</taxon>
        <taxon>Planosporangium</taxon>
    </lineage>
</organism>
<evidence type="ECO:0000313" key="2">
    <source>
        <dbReference type="Proteomes" id="UP000653674"/>
    </source>
</evidence>
<dbReference type="AlphaFoldDB" id="A0A8J3PP51"/>
<sequence>MASDNTPTDQGVAVAIAEAYLNVLSGGSAEQLGPCLGRSAEQLLMGEDGRPYFITVTGVRSPAGGLYLHVCVSDRGWDGNVSVVRSAVIPFGAHGRRRA</sequence>
<dbReference type="EMBL" id="BONU01000070">
    <property type="protein sequence ID" value="GIG76682.1"/>
    <property type="molecule type" value="Genomic_DNA"/>
</dbReference>
<name>A0A8J3PP51_9ACTN</name>
<proteinExistence type="predicted"/>
<gene>
    <name evidence="1" type="ORF">Pfl04_50860</name>
</gene>
<accession>A0A8J3PP51</accession>
<comment type="caution">
    <text evidence="1">The sequence shown here is derived from an EMBL/GenBank/DDBJ whole genome shotgun (WGS) entry which is preliminary data.</text>
</comment>